<reference evidence="3 4" key="1">
    <citation type="submission" date="2024-04" db="EMBL/GenBank/DDBJ databases">
        <authorList>
            <consortium name="Genoscope - CEA"/>
            <person name="William W."/>
        </authorList>
    </citation>
    <scope>NUCLEOTIDE SEQUENCE [LARGE SCALE GENOMIC DNA]</scope>
</reference>
<feature type="domain" description="Tudor" evidence="2">
    <location>
        <begin position="213"/>
        <end position="272"/>
    </location>
</feature>
<dbReference type="FunFam" id="2.30.30.140:FF:000018">
    <property type="entry name" value="Serine/threonine-protein kinase 31"/>
    <property type="match status" value="4"/>
</dbReference>
<dbReference type="PANTHER" id="PTHR22948:SF29">
    <property type="entry name" value="FI02030P-RELATED"/>
    <property type="match status" value="1"/>
</dbReference>
<comment type="caution">
    <text evidence="3">The sequence shown here is derived from an EMBL/GenBank/DDBJ whole genome shotgun (WGS) entry which is preliminary data.</text>
</comment>
<feature type="domain" description="Tudor" evidence="2">
    <location>
        <begin position="2124"/>
        <end position="2187"/>
    </location>
</feature>
<feature type="compositionally biased region" description="Basic and acidic residues" evidence="1">
    <location>
        <begin position="823"/>
        <end position="856"/>
    </location>
</feature>
<feature type="domain" description="Tudor" evidence="2">
    <location>
        <begin position="1179"/>
        <end position="1237"/>
    </location>
</feature>
<dbReference type="Gene3D" id="2.30.30.140">
    <property type="match status" value="11"/>
</dbReference>
<feature type="compositionally biased region" description="Gly residues" evidence="1">
    <location>
        <begin position="759"/>
        <end position="768"/>
    </location>
</feature>
<protein>
    <recommendedName>
        <fullName evidence="2">Tudor domain-containing protein</fullName>
    </recommendedName>
</protein>
<dbReference type="SMART" id="SM00743">
    <property type="entry name" value="Agenet"/>
    <property type="match status" value="3"/>
</dbReference>
<feature type="domain" description="Tudor" evidence="2">
    <location>
        <begin position="609"/>
        <end position="667"/>
    </location>
</feature>
<dbReference type="PANTHER" id="PTHR22948">
    <property type="entry name" value="TUDOR DOMAIN CONTAINING PROTEIN"/>
    <property type="match status" value="1"/>
</dbReference>
<feature type="region of interest" description="Disordered" evidence="1">
    <location>
        <begin position="2552"/>
        <end position="2591"/>
    </location>
</feature>
<feature type="region of interest" description="Disordered" evidence="1">
    <location>
        <begin position="738"/>
        <end position="893"/>
    </location>
</feature>
<feature type="domain" description="Tudor" evidence="2">
    <location>
        <begin position="1357"/>
        <end position="1414"/>
    </location>
</feature>
<feature type="region of interest" description="Disordered" evidence="1">
    <location>
        <begin position="2613"/>
        <end position="2662"/>
    </location>
</feature>
<dbReference type="SMART" id="SM00333">
    <property type="entry name" value="TUDOR"/>
    <property type="match status" value="11"/>
</dbReference>
<dbReference type="InterPro" id="IPR002999">
    <property type="entry name" value="Tudor"/>
</dbReference>
<dbReference type="InterPro" id="IPR050621">
    <property type="entry name" value="Tudor_domain_containing"/>
</dbReference>
<dbReference type="Gene3D" id="2.40.50.90">
    <property type="match status" value="10"/>
</dbReference>
<dbReference type="PROSITE" id="PS50304">
    <property type="entry name" value="TUDOR"/>
    <property type="match status" value="10"/>
</dbReference>
<dbReference type="Pfam" id="PF00567">
    <property type="entry name" value="TUDOR"/>
    <property type="match status" value="11"/>
</dbReference>
<feature type="region of interest" description="Disordered" evidence="1">
    <location>
        <begin position="1481"/>
        <end position="1539"/>
    </location>
</feature>
<dbReference type="SUPFAM" id="SSF63748">
    <property type="entry name" value="Tudor/PWWP/MBT"/>
    <property type="match status" value="11"/>
</dbReference>
<feature type="compositionally biased region" description="Acidic residues" evidence="1">
    <location>
        <begin position="2555"/>
        <end position="2564"/>
    </location>
</feature>
<evidence type="ECO:0000256" key="1">
    <source>
        <dbReference type="SAM" id="MobiDB-lite"/>
    </source>
</evidence>
<dbReference type="InterPro" id="IPR014002">
    <property type="entry name" value="Agenet_dom_plant"/>
</dbReference>
<accession>A0AAV2IBM5</accession>
<feature type="compositionally biased region" description="Polar residues" evidence="1">
    <location>
        <begin position="1106"/>
        <end position="1123"/>
    </location>
</feature>
<evidence type="ECO:0000313" key="4">
    <source>
        <dbReference type="Proteomes" id="UP001497497"/>
    </source>
</evidence>
<keyword evidence="4" id="KW-1185">Reference proteome</keyword>
<organism evidence="3 4">
    <name type="scientific">Lymnaea stagnalis</name>
    <name type="common">Great pond snail</name>
    <name type="synonym">Helix stagnalis</name>
    <dbReference type="NCBI Taxonomy" id="6523"/>
    <lineage>
        <taxon>Eukaryota</taxon>
        <taxon>Metazoa</taxon>
        <taxon>Spiralia</taxon>
        <taxon>Lophotrochozoa</taxon>
        <taxon>Mollusca</taxon>
        <taxon>Gastropoda</taxon>
        <taxon>Heterobranchia</taxon>
        <taxon>Euthyneura</taxon>
        <taxon>Panpulmonata</taxon>
        <taxon>Hygrophila</taxon>
        <taxon>Lymnaeoidea</taxon>
        <taxon>Lymnaeidae</taxon>
        <taxon>Lymnaea</taxon>
    </lineage>
</organism>
<name>A0AAV2IBM5_LYMST</name>
<feature type="region of interest" description="Disordered" evidence="1">
    <location>
        <begin position="1076"/>
        <end position="1135"/>
    </location>
</feature>
<evidence type="ECO:0000259" key="2">
    <source>
        <dbReference type="PROSITE" id="PS50304"/>
    </source>
</evidence>
<feature type="domain" description="Tudor" evidence="2">
    <location>
        <begin position="1655"/>
        <end position="1714"/>
    </location>
</feature>
<gene>
    <name evidence="3" type="ORF">GSLYS_00015601001</name>
</gene>
<feature type="domain" description="Tudor" evidence="2">
    <location>
        <begin position="415"/>
        <end position="473"/>
    </location>
</feature>
<feature type="compositionally biased region" description="Basic and acidic residues" evidence="1">
    <location>
        <begin position="2650"/>
        <end position="2662"/>
    </location>
</feature>
<dbReference type="Proteomes" id="UP001497497">
    <property type="component" value="Unassembled WGS sequence"/>
</dbReference>
<feature type="compositionally biased region" description="Polar residues" evidence="1">
    <location>
        <begin position="738"/>
        <end position="748"/>
    </location>
</feature>
<dbReference type="InterPro" id="IPR035437">
    <property type="entry name" value="SNase_OB-fold_sf"/>
</dbReference>
<evidence type="ECO:0000313" key="3">
    <source>
        <dbReference type="EMBL" id="CAL1541995.1"/>
    </source>
</evidence>
<sequence length="2662" mass="291571">MTQDIKPLTKVSPGTVCAAKFSEDEAWYRGIVQSVSANSAQIFFVDYGNSESVSLEFVCNLKPEMMELPALAVKCCLSNASLKSTDNNPDVQGLFDNLVGDKELEVKVVSKQGDTYHVTLFDIVENKDIGSQLQPLLGKKVDPPKKEAALNVSSDDDSAAAPIMPVGSKVNVFLSWVENPGNFWVQQQDAKDQLDIMTEQIQEFYSRPQPIAPSSPGGFIVVRCPDDQMWYRGLVLKELEDDLVAVLYLDYGNSDILPKSELRHVKPEFGKIIPLATRCALSGVRPLRKGDLSWTNDARDFLEKMTEKGCSCEVVGQTDSHRLVKLTVGSKDVSKELIALRVVSDASTSVKGSHGSFYTNKIHLEKSQKEMVTVSHVDSPKSFWCLLNKFSGALNDLMDKLSMHYSDEGGTPLREPAVGQACIVQSKEDSAWYRAAVVKTLATGYEVHLVDYGSNEVLQCNVCQPEPRFLDLPMQAIHCSLSLGADTDNIDVFFDLVLEKDLELEVIDFSNDVVIVELYDSKKKISQMLKAASSTQEQNRKQTSVMQNLVLAPAKTPALNYPIKVFISWVVSPSKFFLQENGIDEALESLMDRIAKKYDNSSKVAPLSNPQVGHPCVALYSEDSLWYRGLITSVSVNQCKVLFVDYGNEETIGVENVRTMLPEIASVPIMAIQCSLSGTEETTWSTSAIEFFEALVMDQEMECVFVTPTVVKLKNSGQDIVSQLVTAGFCKSSTVEMSATQRKPTNEASPWVSPIKQDGGSGRFGGQDGKGKRFNNISKGESDNYDEGHGEKSREFGSRGFSGAPREDSLCISESRGIGRFGGQHEDKRNVSGNRNERDIAFGGREKTSGLRHGNDDFGSSGRQEIKPSSDSASSSSGPREELTYPDPPAEPEKALLTHMDDDGTFYIQLLSMEKDILFLSKRMAGSYKNGGGPRLKETPVKGSVCCAKFPLDGGMYRCVVEDVQGGNVVLRYVDYGNVTESSARDLKMLFADLLQLPVLAFPCKLRGLNWSVQQAEKFAKATLEKKLMVNFITNTTRPYEVDVETPEGDLLGILTGKIEPPVSIISPKASSAIREATSPKKGGFGEKKTSVKSPGHGGFGISPSVKPSSTQSPAFEKSTPSVPKQEFLPQTPPVGENQAYITHLDQDGYFYLQLEKDTALLESFSGVMDANSNLKHPNISVGAACAAVFSEDSAWYRAIICAVADATIQVKFVDYGNGDSVSPSLIAPLSSQLLASAPLAYQCQFLGMGPLSIEASAKLSESYMEHPLTVFFTGTSAPYDVKITTSDGQDLQEILCPSNSYRPKPVPKEVIPTAVCHIEDNGHFYLQLYKDYKDIAELQTCLSAFYNTEPVKSVEKPETGLPCAVKDSDGVWLRSQILQISDTLATIRHVDTGKSTSVELSSLLALEFQFLKQPPFALECCLNDVADRWNESLRAKFTDMTQGKVLNATFHTTTPPLRVSLTRSIELDLLDLAAPISDIPVKTAPVPDSPGKTAPVPDSPGKTAPVPDSPVKTAPFPDSPVKTAPISGSPDKTSLIPDSPVETELISDCSLKTAISDSPVNITLISDNLVETAPISDSPVKTALIRESPATSTSEMNVSKLLTSNSGADGDKIEVYIPHVEADGTFYIQLVAMEDSLNELADKLEGMEVTTLSQVTIGDTVCAKFTEDNVWYRATVESCDPDNQYTVRFVDFGNTDVVSADRLAALSSDLSTSLIPPFTTRCQQTNIPLSVVVSATEKIKELVNNEVVSVKYVTKVSDVQEVDVIIGGKSIVELLDLNVAETQSEVNHEQSDVTESQLKNINTNNSADPDGITSQTSSLLSNISAGQRVTVTVICAVSPDEFYLHLDKDKSCLDTLMNEMYDYFSDMPEEQGLVKNLSVGEMCAALYEDESWYRVRILENLNGTYQVFYIDHGNQETTDASSLRLLPDKFKVQAAYVIKAKLGGVIPVEEGWSDEAVEYFQNFVEAKSLLADIVEINTDNSSCVVHLLKLGIPVHELLIEKGFATLADSSLVDTAVQRHFSDANESTIAQSGDFSYLESTHLEDDESTEQAGTCPVANRGLKIGYVSNTLEELKEVGVYVSHAVSPSLFWCQLSSSSGTLSQISQSMEIAYSSPQNEDKVEGPLSAGDIVAVVSDDGQVYRSKVLSSIDLDSSSDQKVSLRYLDYGNEREFPGNQIYKMKEELCSYPAQAIQCCLDCIQPSEDGWLPEACSKFLEIVEGHELFLKLVGREQDGSVLVDLISTDSDDHVSASLIASGFGEMVGFESATGITSSSLRNTKAADTTGVDALEITQPIMESTVMPGEITQNIQQSYLFEDTENGHYRCLRLSLHTEYEVMVSNDELPNSFHIQLLELRSQFTSLMADIAEHVVSDSNLEPSSFTPEVGACCLVQMCGVWYRGDVLSLEADTWNVKSIDCGWEVKVCQDDLKALPLRFLDLPAQAVPCYLVGIVSVEPQWCSDAIVFFQDCLKETTFCMNVLENANDGKYGVYLSDINQTGTQSINRAMVDLGYAEVVPGSNIDVQIEMEKTLDTDMLNDLEESFNEVSILKCNAHNDDDGEDIDDTVGSDPPSFHEDTLETNQQQTYWEESKVTEEKEIIGESSDVVDFYQMDHGVEIEDESDSIQEGAQDVKGDDDDKEIQRASDVEVGEAVENKDSIEKEADI</sequence>
<feature type="domain" description="Tudor" evidence="2">
    <location>
        <begin position="10"/>
        <end position="68"/>
    </location>
</feature>
<feature type="domain" description="Tudor" evidence="2">
    <location>
        <begin position="939"/>
        <end position="997"/>
    </location>
</feature>
<proteinExistence type="predicted"/>
<dbReference type="EMBL" id="CAXITT010000464">
    <property type="protein sequence ID" value="CAL1541995.1"/>
    <property type="molecule type" value="Genomic_DNA"/>
</dbReference>
<feature type="compositionally biased region" description="Basic and acidic residues" evidence="1">
    <location>
        <begin position="780"/>
        <end position="797"/>
    </location>
</feature>
<feature type="domain" description="Tudor" evidence="2">
    <location>
        <begin position="1877"/>
        <end position="1934"/>
    </location>
</feature>